<accession>A0ACA9N2T1</accession>
<sequence length="106" mass="12350">SSELDDELSNESKDKDSNQSDDDDNDLDIVLDTTYLADNPSAKWNLEDLFILDMVALHYITEVETQEMLRKQKEIEFTTNKLKRIINMEDYIESLVDSDSEKLDKN</sequence>
<evidence type="ECO:0000313" key="1">
    <source>
        <dbReference type="EMBL" id="CAG8630314.1"/>
    </source>
</evidence>
<gene>
    <name evidence="1" type="ORF">SPELUC_LOCUS8201</name>
</gene>
<dbReference type="Proteomes" id="UP000789366">
    <property type="component" value="Unassembled WGS sequence"/>
</dbReference>
<dbReference type="EMBL" id="CAJVPW010011922">
    <property type="protein sequence ID" value="CAG8630314.1"/>
    <property type="molecule type" value="Genomic_DNA"/>
</dbReference>
<organism evidence="1 2">
    <name type="scientific">Cetraspora pellucida</name>
    <dbReference type="NCBI Taxonomy" id="1433469"/>
    <lineage>
        <taxon>Eukaryota</taxon>
        <taxon>Fungi</taxon>
        <taxon>Fungi incertae sedis</taxon>
        <taxon>Mucoromycota</taxon>
        <taxon>Glomeromycotina</taxon>
        <taxon>Glomeromycetes</taxon>
        <taxon>Diversisporales</taxon>
        <taxon>Gigasporaceae</taxon>
        <taxon>Cetraspora</taxon>
    </lineage>
</organism>
<comment type="caution">
    <text evidence="1">The sequence shown here is derived from an EMBL/GenBank/DDBJ whole genome shotgun (WGS) entry which is preliminary data.</text>
</comment>
<reference evidence="1" key="1">
    <citation type="submission" date="2021-06" db="EMBL/GenBank/DDBJ databases">
        <authorList>
            <person name="Kallberg Y."/>
            <person name="Tangrot J."/>
            <person name="Rosling A."/>
        </authorList>
    </citation>
    <scope>NUCLEOTIDE SEQUENCE</scope>
    <source>
        <strain evidence="1">28 12/20/2015</strain>
    </source>
</reference>
<name>A0ACA9N2T1_9GLOM</name>
<protein>
    <submittedName>
        <fullName evidence="1">8719_t:CDS:1</fullName>
    </submittedName>
</protein>
<feature type="non-terminal residue" evidence="1">
    <location>
        <position position="1"/>
    </location>
</feature>
<proteinExistence type="predicted"/>
<keyword evidence="2" id="KW-1185">Reference proteome</keyword>
<evidence type="ECO:0000313" key="2">
    <source>
        <dbReference type="Proteomes" id="UP000789366"/>
    </source>
</evidence>